<sequence length="134" mass="15708">MSPCTENFLEFKNSETFDNSVLIFTYKFKNANGMFQRNSNNLFIVLLITEYNIMQDIVPYVNSAISREIRNLATCDQIKLEITNGLGRTLPDCVFHEILQNSHMELKYDFNGGEWKRNQICILKSTMNKSFEFR</sequence>
<evidence type="ECO:0000313" key="2">
    <source>
        <dbReference type="Proteomes" id="UP000054843"/>
    </source>
</evidence>
<evidence type="ECO:0000313" key="1">
    <source>
        <dbReference type="EMBL" id="KRZ65494.1"/>
    </source>
</evidence>
<dbReference type="AlphaFoldDB" id="A0A0V1M199"/>
<organism evidence="1 2">
    <name type="scientific">Trichinella papuae</name>
    <dbReference type="NCBI Taxonomy" id="268474"/>
    <lineage>
        <taxon>Eukaryota</taxon>
        <taxon>Metazoa</taxon>
        <taxon>Ecdysozoa</taxon>
        <taxon>Nematoda</taxon>
        <taxon>Enoplea</taxon>
        <taxon>Dorylaimia</taxon>
        <taxon>Trichinellida</taxon>
        <taxon>Trichinellidae</taxon>
        <taxon>Trichinella</taxon>
    </lineage>
</organism>
<accession>A0A0V1M199</accession>
<dbReference type="EMBL" id="JYDO01000346">
    <property type="protein sequence ID" value="KRZ65494.1"/>
    <property type="molecule type" value="Genomic_DNA"/>
</dbReference>
<keyword evidence="2" id="KW-1185">Reference proteome</keyword>
<gene>
    <name evidence="1" type="ORF">T10_4339</name>
</gene>
<dbReference type="Proteomes" id="UP000054843">
    <property type="component" value="Unassembled WGS sequence"/>
</dbReference>
<reference evidence="1 2" key="1">
    <citation type="submission" date="2015-01" db="EMBL/GenBank/DDBJ databases">
        <title>Evolution of Trichinella species and genotypes.</title>
        <authorList>
            <person name="Korhonen P.K."/>
            <person name="Edoardo P."/>
            <person name="Giuseppe L.R."/>
            <person name="Gasser R.B."/>
        </authorList>
    </citation>
    <scope>NUCLEOTIDE SEQUENCE [LARGE SCALE GENOMIC DNA]</scope>
    <source>
        <strain evidence="1">ISS1980</strain>
    </source>
</reference>
<protein>
    <submittedName>
        <fullName evidence="1">Uncharacterized protein</fullName>
    </submittedName>
</protein>
<name>A0A0V1M199_9BILA</name>
<comment type="caution">
    <text evidence="1">The sequence shown here is derived from an EMBL/GenBank/DDBJ whole genome shotgun (WGS) entry which is preliminary data.</text>
</comment>
<proteinExistence type="predicted"/>